<sequence length="334" mass="38851">MLVLCEFCRDMVKYSTKDVPKVTVIRGKQYHYVGKEANCEECKSEIFVPNIHDYNLEQLDHAYRQQEQLVTISEIRDVLEKYKIGKRPLSLLLGWGEVTLTRYVNGDIPTKQYSDILKRLGRDQCFMLDILERNKDLITQKAYRVSKEAIAKLQENDDISSTQTTKIEEVANYLLYKNDDITPLALQKLLYYAQGFCKVFTGTYLFEDDCEVGSHGPVYRVIFNKYKVYQYDNLEVNYDSTNQLTQIEKEILDCVINTLGCYSGKSLEKMILFDLPREVAHLELEDNDPGKPIMEKEEIDNCFNTMKQAYNLVTISDIKKYGIKAFENINNSML</sequence>
<dbReference type="EMBL" id="CP042875">
    <property type="protein sequence ID" value="QEF20214.1"/>
    <property type="molecule type" value="Genomic_DNA"/>
</dbReference>
<reference evidence="2" key="1">
    <citation type="submission" date="2019-08" db="EMBL/GenBank/DDBJ databases">
        <title>Antibiosis Participates in the Biocontrol of Bucillus cereus 0-9 Against Rice Sheath Blight.</title>
        <authorList>
            <person name="Wang G."/>
            <person name="Liu F."/>
        </authorList>
    </citation>
    <scope>NUCLEOTIDE SEQUENCE</scope>
    <source>
        <strain evidence="2">09</strain>
        <plasmid evidence="2">unnamed1</plasmid>
    </source>
</reference>
<organism evidence="2">
    <name type="scientific">Bacillus cereus</name>
    <dbReference type="NCBI Taxonomy" id="1396"/>
    <lineage>
        <taxon>Bacteria</taxon>
        <taxon>Bacillati</taxon>
        <taxon>Bacillota</taxon>
        <taxon>Bacilli</taxon>
        <taxon>Bacillales</taxon>
        <taxon>Bacillaceae</taxon>
        <taxon>Bacillus</taxon>
        <taxon>Bacillus cereus group</taxon>
    </lineage>
</organism>
<dbReference type="AlphaFoldDB" id="A0A5B9HXE5"/>
<dbReference type="Pfam" id="PF13274">
    <property type="entry name" value="SocA_Panacea"/>
    <property type="match status" value="1"/>
</dbReference>
<gene>
    <name evidence="2" type="ORF">FRY47_28340</name>
</gene>
<proteinExistence type="predicted"/>
<protein>
    <submittedName>
        <fullName evidence="2">DUF4065 domain-containing protein</fullName>
    </submittedName>
</protein>
<evidence type="ECO:0000259" key="1">
    <source>
        <dbReference type="Pfam" id="PF13274"/>
    </source>
</evidence>
<dbReference type="InterPro" id="IPR025272">
    <property type="entry name" value="SocA_Panacea"/>
</dbReference>
<evidence type="ECO:0000313" key="2">
    <source>
        <dbReference type="EMBL" id="QEF20214.1"/>
    </source>
</evidence>
<keyword evidence="2" id="KW-0614">Plasmid</keyword>
<name>A0A5B9HXE5_BACCE</name>
<geneLocation type="plasmid" evidence="2">
    <name>unnamed1</name>
</geneLocation>
<accession>A0A5B9HXE5</accession>
<dbReference type="RefSeq" id="WP_000960604.1">
    <property type="nucleotide sequence ID" value="NZ_CP042875.1"/>
</dbReference>
<feature type="domain" description="Antitoxin SocA-like Panacea" evidence="1">
    <location>
        <begin position="186"/>
        <end position="270"/>
    </location>
</feature>